<protein>
    <submittedName>
        <fullName evidence="1">Uncharacterized protein</fullName>
    </submittedName>
</protein>
<organism evidence="1 2">
    <name type="scientific">Irpex rosettiformis</name>
    <dbReference type="NCBI Taxonomy" id="378272"/>
    <lineage>
        <taxon>Eukaryota</taxon>
        <taxon>Fungi</taxon>
        <taxon>Dikarya</taxon>
        <taxon>Basidiomycota</taxon>
        <taxon>Agaricomycotina</taxon>
        <taxon>Agaricomycetes</taxon>
        <taxon>Polyporales</taxon>
        <taxon>Irpicaceae</taxon>
        <taxon>Irpex</taxon>
    </lineage>
</organism>
<gene>
    <name evidence="1" type="ORF">BDY19DRAFT_939810</name>
</gene>
<comment type="caution">
    <text evidence="1">The sequence shown here is derived from an EMBL/GenBank/DDBJ whole genome shotgun (WGS) entry which is preliminary data.</text>
</comment>
<evidence type="ECO:0000313" key="1">
    <source>
        <dbReference type="EMBL" id="KAI0090356.1"/>
    </source>
</evidence>
<name>A0ACB8U881_9APHY</name>
<keyword evidence="2" id="KW-1185">Reference proteome</keyword>
<dbReference type="Proteomes" id="UP001055072">
    <property type="component" value="Unassembled WGS sequence"/>
</dbReference>
<accession>A0ACB8U881</accession>
<sequence length="148" mass="15463">MILKTGKLLAVVATSLAFINPSSATSCQAVADLDTLKSKTVGTDKNLRIGPGGFFADAADGGCYVLSVNQAGFDETYPDLASTYSDILSRDTTTPASKRVGSELEARALPGCGQACDPNDGCLSPCACRFQDTLCTPDFCIDIYRCTG</sequence>
<evidence type="ECO:0000313" key="2">
    <source>
        <dbReference type="Proteomes" id="UP001055072"/>
    </source>
</evidence>
<proteinExistence type="predicted"/>
<dbReference type="EMBL" id="MU274908">
    <property type="protein sequence ID" value="KAI0090356.1"/>
    <property type="molecule type" value="Genomic_DNA"/>
</dbReference>
<reference evidence="1" key="1">
    <citation type="journal article" date="2021" name="Environ. Microbiol.">
        <title>Gene family expansions and transcriptome signatures uncover fungal adaptations to wood decay.</title>
        <authorList>
            <person name="Hage H."/>
            <person name="Miyauchi S."/>
            <person name="Viragh M."/>
            <person name="Drula E."/>
            <person name="Min B."/>
            <person name="Chaduli D."/>
            <person name="Navarro D."/>
            <person name="Favel A."/>
            <person name="Norest M."/>
            <person name="Lesage-Meessen L."/>
            <person name="Balint B."/>
            <person name="Merenyi Z."/>
            <person name="de Eugenio L."/>
            <person name="Morin E."/>
            <person name="Martinez A.T."/>
            <person name="Baldrian P."/>
            <person name="Stursova M."/>
            <person name="Martinez M.J."/>
            <person name="Novotny C."/>
            <person name="Magnuson J.K."/>
            <person name="Spatafora J.W."/>
            <person name="Maurice S."/>
            <person name="Pangilinan J."/>
            <person name="Andreopoulos W."/>
            <person name="LaButti K."/>
            <person name="Hundley H."/>
            <person name="Na H."/>
            <person name="Kuo A."/>
            <person name="Barry K."/>
            <person name="Lipzen A."/>
            <person name="Henrissat B."/>
            <person name="Riley R."/>
            <person name="Ahrendt S."/>
            <person name="Nagy L.G."/>
            <person name="Grigoriev I.V."/>
            <person name="Martin F."/>
            <person name="Rosso M.N."/>
        </authorList>
    </citation>
    <scope>NUCLEOTIDE SEQUENCE</scope>
    <source>
        <strain evidence="1">CBS 384.51</strain>
    </source>
</reference>